<keyword evidence="2" id="KW-0012">Acyltransferase</keyword>
<dbReference type="Proteomes" id="UP001500326">
    <property type="component" value="Unassembled WGS sequence"/>
</dbReference>
<comment type="caution">
    <text evidence="4">The sequence shown here is derived from an EMBL/GenBank/DDBJ whole genome shotgun (WGS) entry which is preliminary data.</text>
</comment>
<keyword evidence="5" id="KW-1185">Reference proteome</keyword>
<dbReference type="SUPFAM" id="SSF55729">
    <property type="entry name" value="Acyl-CoA N-acyltransferases (Nat)"/>
    <property type="match status" value="1"/>
</dbReference>
<dbReference type="PROSITE" id="PS51186">
    <property type="entry name" value="GNAT"/>
    <property type="match status" value="1"/>
</dbReference>
<accession>A0ABP5EGR9</accession>
<dbReference type="InterPro" id="IPR050832">
    <property type="entry name" value="Bact_Acetyltransf"/>
</dbReference>
<dbReference type="CDD" id="cd04301">
    <property type="entry name" value="NAT_SF"/>
    <property type="match status" value="1"/>
</dbReference>
<dbReference type="EMBL" id="BAAAOH010000001">
    <property type="protein sequence ID" value="GAA1995406.1"/>
    <property type="molecule type" value="Genomic_DNA"/>
</dbReference>
<evidence type="ECO:0000256" key="1">
    <source>
        <dbReference type="ARBA" id="ARBA00022679"/>
    </source>
</evidence>
<feature type="domain" description="N-acetyltransferase" evidence="3">
    <location>
        <begin position="1"/>
        <end position="117"/>
    </location>
</feature>
<evidence type="ECO:0000313" key="5">
    <source>
        <dbReference type="Proteomes" id="UP001500326"/>
    </source>
</evidence>
<dbReference type="PANTHER" id="PTHR43877">
    <property type="entry name" value="AMINOALKYLPHOSPHONATE N-ACETYLTRANSFERASE-RELATED-RELATED"/>
    <property type="match status" value="1"/>
</dbReference>
<protein>
    <recommendedName>
        <fullName evidence="3">N-acetyltransferase domain-containing protein</fullName>
    </recommendedName>
</protein>
<dbReference type="InterPro" id="IPR000182">
    <property type="entry name" value="GNAT_dom"/>
</dbReference>
<dbReference type="Gene3D" id="3.40.630.30">
    <property type="match status" value="1"/>
</dbReference>
<evidence type="ECO:0000259" key="3">
    <source>
        <dbReference type="PROSITE" id="PS51186"/>
    </source>
</evidence>
<proteinExistence type="predicted"/>
<gene>
    <name evidence="4" type="ORF">GCM10009777_34460</name>
</gene>
<keyword evidence="1" id="KW-0808">Transferase</keyword>
<dbReference type="Pfam" id="PF13508">
    <property type="entry name" value="Acetyltransf_7"/>
    <property type="match status" value="1"/>
</dbReference>
<dbReference type="InterPro" id="IPR016181">
    <property type="entry name" value="Acyl_CoA_acyltransferase"/>
</dbReference>
<name>A0ABP5EGR9_9MICO</name>
<evidence type="ECO:0000313" key="4">
    <source>
        <dbReference type="EMBL" id="GAA1995406.1"/>
    </source>
</evidence>
<dbReference type="PANTHER" id="PTHR43877:SF2">
    <property type="entry name" value="AMINOALKYLPHOSPHONATE N-ACETYLTRANSFERASE-RELATED"/>
    <property type="match status" value="1"/>
</dbReference>
<reference evidence="5" key="1">
    <citation type="journal article" date="2019" name="Int. J. Syst. Evol. Microbiol.">
        <title>The Global Catalogue of Microorganisms (GCM) 10K type strain sequencing project: providing services to taxonomists for standard genome sequencing and annotation.</title>
        <authorList>
            <consortium name="The Broad Institute Genomics Platform"/>
            <consortium name="The Broad Institute Genome Sequencing Center for Infectious Disease"/>
            <person name="Wu L."/>
            <person name="Ma J."/>
        </authorList>
    </citation>
    <scope>NUCLEOTIDE SEQUENCE [LARGE SCALE GENOMIC DNA]</scope>
    <source>
        <strain evidence="5">JCM 14902</strain>
    </source>
</reference>
<organism evidence="4 5">
    <name type="scientific">Microbacterium pumilum</name>
    <dbReference type="NCBI Taxonomy" id="344165"/>
    <lineage>
        <taxon>Bacteria</taxon>
        <taxon>Bacillati</taxon>
        <taxon>Actinomycetota</taxon>
        <taxon>Actinomycetes</taxon>
        <taxon>Micrococcales</taxon>
        <taxon>Microbacteriaceae</taxon>
        <taxon>Microbacterium</taxon>
    </lineage>
</organism>
<sequence>MHRGSASFRTRTSAMLDRTSVAEIDGLIVGFVTLTHDEVDQLMVDASARGTGVAGALLSFGARRLIESGNGHPWLAVVTGNARARHFYEREGWRDAGHLDYEAPIDGGTVTVSCRRYELIRDDITAEQHPEPPAAGTRGAG</sequence>
<evidence type="ECO:0000256" key="2">
    <source>
        <dbReference type="ARBA" id="ARBA00023315"/>
    </source>
</evidence>